<dbReference type="HOGENOM" id="CLU_2574860_0_0_1"/>
<keyword evidence="3" id="KW-1185">Reference proteome</keyword>
<evidence type="ECO:0000313" key="2">
    <source>
        <dbReference type="EMBL" id="KIN97705.1"/>
    </source>
</evidence>
<keyword evidence="1" id="KW-0732">Signal</keyword>
<dbReference type="AlphaFoldDB" id="A0A0C3NQ52"/>
<sequence>MGPRVLVLPLFTLYPLIYAIFSVHDVSQGNGTIHTLTTFVVHIQGVMGYTSPDWYTLELMGASIFQPVWFGIGSSNLTGHP</sequence>
<proteinExistence type="predicted"/>
<feature type="signal peptide" evidence="1">
    <location>
        <begin position="1"/>
        <end position="19"/>
    </location>
</feature>
<gene>
    <name evidence="2" type="ORF">M404DRAFT_1005880</name>
</gene>
<dbReference type="Proteomes" id="UP000054217">
    <property type="component" value="Unassembled WGS sequence"/>
</dbReference>
<evidence type="ECO:0000313" key="3">
    <source>
        <dbReference type="Proteomes" id="UP000054217"/>
    </source>
</evidence>
<dbReference type="EMBL" id="KN832025">
    <property type="protein sequence ID" value="KIN97705.1"/>
    <property type="molecule type" value="Genomic_DNA"/>
</dbReference>
<dbReference type="InParanoid" id="A0A0C3NQ52"/>
<reference evidence="3" key="2">
    <citation type="submission" date="2015-01" db="EMBL/GenBank/DDBJ databases">
        <title>Evolutionary Origins and Diversification of the Mycorrhizal Mutualists.</title>
        <authorList>
            <consortium name="DOE Joint Genome Institute"/>
            <consortium name="Mycorrhizal Genomics Consortium"/>
            <person name="Kohler A."/>
            <person name="Kuo A."/>
            <person name="Nagy L.G."/>
            <person name="Floudas D."/>
            <person name="Copeland A."/>
            <person name="Barry K.W."/>
            <person name="Cichocki N."/>
            <person name="Veneault-Fourrey C."/>
            <person name="LaButti K."/>
            <person name="Lindquist E.A."/>
            <person name="Lipzen A."/>
            <person name="Lundell T."/>
            <person name="Morin E."/>
            <person name="Murat C."/>
            <person name="Riley R."/>
            <person name="Ohm R."/>
            <person name="Sun H."/>
            <person name="Tunlid A."/>
            <person name="Henrissat B."/>
            <person name="Grigoriev I.V."/>
            <person name="Hibbett D.S."/>
            <person name="Martin F."/>
        </authorList>
    </citation>
    <scope>NUCLEOTIDE SEQUENCE [LARGE SCALE GENOMIC DNA]</scope>
    <source>
        <strain evidence="3">Marx 270</strain>
    </source>
</reference>
<name>A0A0C3NQ52_PISTI</name>
<protein>
    <submittedName>
        <fullName evidence="2">Uncharacterized protein</fullName>
    </submittedName>
</protein>
<reference evidence="2 3" key="1">
    <citation type="submission" date="2014-04" db="EMBL/GenBank/DDBJ databases">
        <authorList>
            <consortium name="DOE Joint Genome Institute"/>
            <person name="Kuo A."/>
            <person name="Kohler A."/>
            <person name="Costa M.D."/>
            <person name="Nagy L.G."/>
            <person name="Floudas D."/>
            <person name="Copeland A."/>
            <person name="Barry K.W."/>
            <person name="Cichocki N."/>
            <person name="Veneault-Fourrey C."/>
            <person name="LaButti K."/>
            <person name="Lindquist E.A."/>
            <person name="Lipzen A."/>
            <person name="Lundell T."/>
            <person name="Morin E."/>
            <person name="Murat C."/>
            <person name="Sun H."/>
            <person name="Tunlid A."/>
            <person name="Henrissat B."/>
            <person name="Grigoriev I.V."/>
            <person name="Hibbett D.S."/>
            <person name="Martin F."/>
            <person name="Nordberg H.P."/>
            <person name="Cantor M.N."/>
            <person name="Hua S.X."/>
        </authorList>
    </citation>
    <scope>NUCLEOTIDE SEQUENCE [LARGE SCALE GENOMIC DNA]</scope>
    <source>
        <strain evidence="2 3">Marx 270</strain>
    </source>
</reference>
<feature type="chain" id="PRO_5002180272" evidence="1">
    <location>
        <begin position="20"/>
        <end position="81"/>
    </location>
</feature>
<accession>A0A0C3NQ52</accession>
<organism evidence="2 3">
    <name type="scientific">Pisolithus tinctorius Marx 270</name>
    <dbReference type="NCBI Taxonomy" id="870435"/>
    <lineage>
        <taxon>Eukaryota</taxon>
        <taxon>Fungi</taxon>
        <taxon>Dikarya</taxon>
        <taxon>Basidiomycota</taxon>
        <taxon>Agaricomycotina</taxon>
        <taxon>Agaricomycetes</taxon>
        <taxon>Agaricomycetidae</taxon>
        <taxon>Boletales</taxon>
        <taxon>Sclerodermatineae</taxon>
        <taxon>Pisolithaceae</taxon>
        <taxon>Pisolithus</taxon>
    </lineage>
</organism>
<evidence type="ECO:0000256" key="1">
    <source>
        <dbReference type="SAM" id="SignalP"/>
    </source>
</evidence>